<evidence type="ECO:0000256" key="1">
    <source>
        <dbReference type="SAM" id="SignalP"/>
    </source>
</evidence>
<evidence type="ECO:0000313" key="2">
    <source>
        <dbReference type="EMBL" id="LAB58577.1"/>
    </source>
</evidence>
<accession>A0A2D4PKL2</accession>
<sequence>MVSSFSPSFSCFFFFDFSFTLSTAGFFSSGAGSLFPRLPAKTSNASLVACVLREVTVGAEDFTEVTVEAETASSADVFWGLVDSGFGEISDEARGCTGRAIGDAATFALGVFGGSSTTGFLAVSASSVGFDFSMEEAGQTKSFENSSMSSVSLIGCGFFSVIGNSGFPSLSKVGFNLYSGGIVSSRSPGFFSFLSMAFGSSTSTMELVSTSGSGSGIPSVSTRASRALSLIVTSSNFGFFSLGGAELLTDVAEWACKSSSLAAGSFGLTSFSPADGTVVQVKSDDKASARSSSVIVGCDSSTAIDGGAISSPLLSNNFLYSGGIVLSHLPNSSIFKDNIGSETSGPVYVGADGSFSSGLPSVSIKSSKAVSKSAFSAGLLSAVTGVGDARLCSLVSAVAAVKPAAVIVPAVPTATLEANGFLSVSAFASLVVANCVDLTF</sequence>
<proteinExistence type="predicted"/>
<dbReference type="EMBL" id="IACN01076185">
    <property type="protein sequence ID" value="LAB58577.1"/>
    <property type="molecule type" value="Transcribed_RNA"/>
</dbReference>
<feature type="signal peptide" evidence="1">
    <location>
        <begin position="1"/>
        <end position="24"/>
    </location>
</feature>
<organism evidence="2">
    <name type="scientific">Micrurus surinamensis</name>
    <name type="common">Surinam coral snake</name>
    <dbReference type="NCBI Taxonomy" id="129470"/>
    <lineage>
        <taxon>Eukaryota</taxon>
        <taxon>Metazoa</taxon>
        <taxon>Chordata</taxon>
        <taxon>Craniata</taxon>
        <taxon>Vertebrata</taxon>
        <taxon>Euteleostomi</taxon>
        <taxon>Lepidosauria</taxon>
        <taxon>Squamata</taxon>
        <taxon>Bifurcata</taxon>
        <taxon>Unidentata</taxon>
        <taxon>Episquamata</taxon>
        <taxon>Toxicofera</taxon>
        <taxon>Serpentes</taxon>
        <taxon>Colubroidea</taxon>
        <taxon>Elapidae</taxon>
        <taxon>Elapinae</taxon>
        <taxon>Micrurus</taxon>
    </lineage>
</organism>
<dbReference type="AlphaFoldDB" id="A0A2D4PKL2"/>
<reference evidence="2" key="2">
    <citation type="submission" date="2017-11" db="EMBL/GenBank/DDBJ databases">
        <title>Coralsnake Venomics: Analyses of Venom Gland Transcriptomes and Proteomes of Six Brazilian Taxa.</title>
        <authorList>
            <person name="Aird S.D."/>
            <person name="Jorge da Silva N."/>
            <person name="Qiu L."/>
            <person name="Villar-Briones A."/>
            <person name="Aparecida-Saddi V."/>
            <person name="Campos-Telles M.P."/>
            <person name="Grau M."/>
            <person name="Mikheyev A.S."/>
        </authorList>
    </citation>
    <scope>NUCLEOTIDE SEQUENCE</scope>
    <source>
        <tissue evidence="2">Venom_gland</tissue>
    </source>
</reference>
<protein>
    <submittedName>
        <fullName evidence="2">Uncharacterized protein</fullName>
    </submittedName>
</protein>
<feature type="chain" id="PRO_5013662836" evidence="1">
    <location>
        <begin position="25"/>
        <end position="440"/>
    </location>
</feature>
<name>A0A2D4PKL2_MICSU</name>
<keyword evidence="1" id="KW-0732">Signal</keyword>
<reference evidence="2" key="1">
    <citation type="submission" date="2017-07" db="EMBL/GenBank/DDBJ databases">
        <authorList>
            <person name="Mikheyev A."/>
            <person name="Grau M."/>
        </authorList>
    </citation>
    <scope>NUCLEOTIDE SEQUENCE</scope>
    <source>
        <tissue evidence="2">Venom_gland</tissue>
    </source>
</reference>